<feature type="transmembrane region" description="Helical" evidence="1">
    <location>
        <begin position="164"/>
        <end position="183"/>
    </location>
</feature>
<accession>A0AAD3X3M6</accession>
<comment type="caution">
    <text evidence="3">The sequence shown here is derived from an EMBL/GenBank/DDBJ whole genome shotgun (WGS) entry which is preliminary data.</text>
</comment>
<evidence type="ECO:0000313" key="4">
    <source>
        <dbReference type="Proteomes" id="UP000436027"/>
    </source>
</evidence>
<reference evidence="3 4" key="1">
    <citation type="submission" date="2019-09" db="EMBL/GenBank/DDBJ databases">
        <title>Whole genome sequencing of Microbacterium maritypicum.</title>
        <authorList>
            <person name="Lenchi N."/>
        </authorList>
    </citation>
    <scope>NUCLEOTIDE SEQUENCE [LARGE SCALE GENOMIC DNA]</scope>
    <source>
        <strain evidence="3 4">DSM 12512</strain>
    </source>
</reference>
<evidence type="ECO:0000259" key="2">
    <source>
        <dbReference type="Pfam" id="PF14340"/>
    </source>
</evidence>
<protein>
    <submittedName>
        <fullName evidence="3">DUF4395 domain-containing protein</fullName>
    </submittedName>
</protein>
<feature type="domain" description="DUF4395" evidence="2">
    <location>
        <begin position="86"/>
        <end position="220"/>
    </location>
</feature>
<dbReference type="InterPro" id="IPR025508">
    <property type="entry name" value="DUF4395"/>
</dbReference>
<proteinExistence type="predicted"/>
<dbReference type="Pfam" id="PF14340">
    <property type="entry name" value="DUF4395"/>
    <property type="match status" value="1"/>
</dbReference>
<name>A0AAD3X3M6_MICMQ</name>
<feature type="transmembrane region" description="Helical" evidence="1">
    <location>
        <begin position="120"/>
        <end position="144"/>
    </location>
</feature>
<gene>
    <name evidence="3" type="ORF">F6W70_00040</name>
</gene>
<organism evidence="3 4">
    <name type="scientific">Microbacterium maritypicum</name>
    <name type="common">Microbacterium liquefaciens</name>
    <dbReference type="NCBI Taxonomy" id="33918"/>
    <lineage>
        <taxon>Bacteria</taxon>
        <taxon>Bacillati</taxon>
        <taxon>Actinomycetota</taxon>
        <taxon>Actinomycetes</taxon>
        <taxon>Micrococcales</taxon>
        <taxon>Microbacteriaceae</taxon>
        <taxon>Microbacterium</taxon>
    </lineage>
</organism>
<sequence>MRVPLAPLIVGDPVERLLHMLTATFPRCFTALATRHASAHLLHLSLDRSDSDYTPRGIISSMRSSQPVKEQPVVGQWVEGIDTPVVNERAVRASAGILFLAGFSAWLWSVITGDLQPMRIFGIVFAIEMMLRLFVGTAFTPTLILGALITRPQRPEWVEARSKILAWGMGLGMSLAGCFSLGWLGLPTIVAQVICGVCLLLLYLETAFGICLGCVVAQRFARRKPQLCAGDTCAYTPPAKGEQHSILRD</sequence>
<keyword evidence="1" id="KW-0472">Membrane</keyword>
<evidence type="ECO:0000313" key="3">
    <source>
        <dbReference type="EMBL" id="KAB1885895.1"/>
    </source>
</evidence>
<dbReference type="EMBL" id="WAAQ01000001">
    <property type="protein sequence ID" value="KAB1885895.1"/>
    <property type="molecule type" value="Genomic_DNA"/>
</dbReference>
<feature type="transmembrane region" description="Helical" evidence="1">
    <location>
        <begin position="189"/>
        <end position="217"/>
    </location>
</feature>
<feature type="transmembrane region" description="Helical" evidence="1">
    <location>
        <begin position="90"/>
        <end position="108"/>
    </location>
</feature>
<keyword evidence="1" id="KW-1133">Transmembrane helix</keyword>
<dbReference type="AlphaFoldDB" id="A0AAD3X3M6"/>
<keyword evidence="1" id="KW-0812">Transmembrane</keyword>
<evidence type="ECO:0000256" key="1">
    <source>
        <dbReference type="SAM" id="Phobius"/>
    </source>
</evidence>
<dbReference type="Proteomes" id="UP000436027">
    <property type="component" value="Unassembled WGS sequence"/>
</dbReference>